<evidence type="ECO:0000256" key="2">
    <source>
        <dbReference type="PROSITE-ProRule" id="PRU00169"/>
    </source>
</evidence>
<keyword evidence="1 2" id="KW-0597">Phosphoprotein</keyword>
<evidence type="ECO:0000313" key="5">
    <source>
        <dbReference type="Proteomes" id="UP001221302"/>
    </source>
</evidence>
<dbReference type="InterPro" id="IPR001789">
    <property type="entry name" value="Sig_transdc_resp-reg_receiver"/>
</dbReference>
<protein>
    <submittedName>
        <fullName evidence="4">Response regulator</fullName>
    </submittedName>
</protein>
<dbReference type="PANTHER" id="PTHR44591">
    <property type="entry name" value="STRESS RESPONSE REGULATOR PROTEIN 1"/>
    <property type="match status" value="1"/>
</dbReference>
<keyword evidence="5" id="KW-1185">Reference proteome</keyword>
<evidence type="ECO:0000256" key="1">
    <source>
        <dbReference type="ARBA" id="ARBA00022553"/>
    </source>
</evidence>
<dbReference type="PANTHER" id="PTHR44591:SF3">
    <property type="entry name" value="RESPONSE REGULATORY DOMAIN-CONTAINING PROTEIN"/>
    <property type="match status" value="1"/>
</dbReference>
<evidence type="ECO:0000313" key="4">
    <source>
        <dbReference type="EMBL" id="MDF1611397.1"/>
    </source>
</evidence>
<reference evidence="4" key="1">
    <citation type="submission" date="2023-03" db="EMBL/GenBank/DDBJ databases">
        <title>Stygiobacter electus gen. nov., sp. nov., facultatively anaerobic thermotolerant bacterium of the class Ignavibacteria from a well of Yessentuki mineral water deposit.</title>
        <authorList>
            <person name="Podosokorskaya O.A."/>
            <person name="Elcheninov A.G."/>
            <person name="Petrova N.F."/>
            <person name="Zavarzina D.G."/>
            <person name="Kublanov I.V."/>
            <person name="Merkel A.Y."/>
        </authorList>
    </citation>
    <scope>NUCLEOTIDE SEQUENCE</scope>
    <source>
        <strain evidence="4">09-Me</strain>
    </source>
</reference>
<gene>
    <name evidence="4" type="ORF">P0M35_04485</name>
</gene>
<name>A0AAE3NZ49_9BACT</name>
<proteinExistence type="predicted"/>
<dbReference type="Gene3D" id="3.40.50.2300">
    <property type="match status" value="1"/>
</dbReference>
<dbReference type="GO" id="GO:0000160">
    <property type="term" value="P:phosphorelay signal transduction system"/>
    <property type="evidence" value="ECO:0007669"/>
    <property type="project" value="InterPro"/>
</dbReference>
<organism evidence="4 5">
    <name type="scientific">Stygiobacter electus</name>
    <dbReference type="NCBI Taxonomy" id="3032292"/>
    <lineage>
        <taxon>Bacteria</taxon>
        <taxon>Pseudomonadati</taxon>
        <taxon>Ignavibacteriota</taxon>
        <taxon>Ignavibacteria</taxon>
        <taxon>Ignavibacteriales</taxon>
        <taxon>Melioribacteraceae</taxon>
        <taxon>Stygiobacter</taxon>
    </lineage>
</organism>
<evidence type="ECO:0000259" key="3">
    <source>
        <dbReference type="PROSITE" id="PS50110"/>
    </source>
</evidence>
<dbReference type="SMART" id="SM00448">
    <property type="entry name" value="REC"/>
    <property type="match status" value="1"/>
</dbReference>
<dbReference type="PROSITE" id="PS50110">
    <property type="entry name" value="RESPONSE_REGULATORY"/>
    <property type="match status" value="1"/>
</dbReference>
<dbReference type="SUPFAM" id="SSF52172">
    <property type="entry name" value="CheY-like"/>
    <property type="match status" value="1"/>
</dbReference>
<dbReference type="Proteomes" id="UP001221302">
    <property type="component" value="Unassembled WGS sequence"/>
</dbReference>
<dbReference type="EMBL" id="JARGDL010000004">
    <property type="protein sequence ID" value="MDF1611397.1"/>
    <property type="molecule type" value="Genomic_DNA"/>
</dbReference>
<accession>A0AAE3NZ49</accession>
<sequence length="127" mass="14181">MALIAVIDDDPDIIDASSIVLKSKGHSIISATNPNDGYKIVVENKPDLIILDVMMDEPDDGFYLAQKFRREKINTPILMYTSISKAVGMDFNKSEMVPVDDFVEKPITPDQLISKVEALLNKKKENV</sequence>
<dbReference type="AlphaFoldDB" id="A0AAE3NZ49"/>
<dbReference type="RefSeq" id="WP_321535164.1">
    <property type="nucleotide sequence ID" value="NZ_JARGDL010000004.1"/>
</dbReference>
<feature type="domain" description="Response regulatory" evidence="3">
    <location>
        <begin position="3"/>
        <end position="120"/>
    </location>
</feature>
<dbReference type="InterPro" id="IPR050595">
    <property type="entry name" value="Bact_response_regulator"/>
</dbReference>
<dbReference type="Pfam" id="PF00072">
    <property type="entry name" value="Response_reg"/>
    <property type="match status" value="1"/>
</dbReference>
<feature type="modified residue" description="4-aspartylphosphate" evidence="2">
    <location>
        <position position="52"/>
    </location>
</feature>
<dbReference type="InterPro" id="IPR011006">
    <property type="entry name" value="CheY-like_superfamily"/>
</dbReference>
<comment type="caution">
    <text evidence="4">The sequence shown here is derived from an EMBL/GenBank/DDBJ whole genome shotgun (WGS) entry which is preliminary data.</text>
</comment>